<feature type="non-terminal residue" evidence="2">
    <location>
        <position position="62"/>
    </location>
</feature>
<feature type="non-terminal residue" evidence="2">
    <location>
        <position position="1"/>
    </location>
</feature>
<keyword evidence="3" id="KW-1185">Reference proteome</keyword>
<protein>
    <submittedName>
        <fullName evidence="2">Uncharacterized protein</fullName>
    </submittedName>
</protein>
<reference evidence="2 3" key="1">
    <citation type="journal article" date="2021" name="BMC Genomics">
        <title>Datura genome reveals duplications of psychoactive alkaloid biosynthetic genes and high mutation rate following tissue culture.</title>
        <authorList>
            <person name="Rajewski A."/>
            <person name="Carter-House D."/>
            <person name="Stajich J."/>
            <person name="Litt A."/>
        </authorList>
    </citation>
    <scope>NUCLEOTIDE SEQUENCE [LARGE SCALE GENOMIC DNA]</scope>
    <source>
        <strain evidence="2">AR-01</strain>
    </source>
</reference>
<comment type="caution">
    <text evidence="2">The sequence shown here is derived from an EMBL/GenBank/DDBJ whole genome shotgun (WGS) entry which is preliminary data.</text>
</comment>
<accession>A0ABS8UXV6</accession>
<proteinExistence type="predicted"/>
<evidence type="ECO:0000256" key="1">
    <source>
        <dbReference type="SAM" id="MobiDB-lite"/>
    </source>
</evidence>
<sequence length="62" mass="6965">QEARRTLQNSQEISPKFLPNFFTKVVKDNICLVKSSYMAPKPNKEKGVASSSHGSKRSKRAN</sequence>
<dbReference type="EMBL" id="JACEIK010002793">
    <property type="protein sequence ID" value="MCD9638896.1"/>
    <property type="molecule type" value="Genomic_DNA"/>
</dbReference>
<dbReference type="Proteomes" id="UP000823775">
    <property type="component" value="Unassembled WGS sequence"/>
</dbReference>
<evidence type="ECO:0000313" key="2">
    <source>
        <dbReference type="EMBL" id="MCD9638896.1"/>
    </source>
</evidence>
<feature type="region of interest" description="Disordered" evidence="1">
    <location>
        <begin position="36"/>
        <end position="62"/>
    </location>
</feature>
<evidence type="ECO:0000313" key="3">
    <source>
        <dbReference type="Proteomes" id="UP000823775"/>
    </source>
</evidence>
<gene>
    <name evidence="2" type="ORF">HAX54_023068</name>
</gene>
<organism evidence="2 3">
    <name type="scientific">Datura stramonium</name>
    <name type="common">Jimsonweed</name>
    <name type="synonym">Common thornapple</name>
    <dbReference type="NCBI Taxonomy" id="4076"/>
    <lineage>
        <taxon>Eukaryota</taxon>
        <taxon>Viridiplantae</taxon>
        <taxon>Streptophyta</taxon>
        <taxon>Embryophyta</taxon>
        <taxon>Tracheophyta</taxon>
        <taxon>Spermatophyta</taxon>
        <taxon>Magnoliopsida</taxon>
        <taxon>eudicotyledons</taxon>
        <taxon>Gunneridae</taxon>
        <taxon>Pentapetalae</taxon>
        <taxon>asterids</taxon>
        <taxon>lamiids</taxon>
        <taxon>Solanales</taxon>
        <taxon>Solanaceae</taxon>
        <taxon>Solanoideae</taxon>
        <taxon>Datureae</taxon>
        <taxon>Datura</taxon>
    </lineage>
</organism>
<name>A0ABS8UXV6_DATST</name>